<dbReference type="PANTHER" id="PTHR10491">
    <property type="entry name" value="DTDP-4-DEHYDRORHAMNOSE REDUCTASE"/>
    <property type="match status" value="1"/>
</dbReference>
<dbReference type="UniPathway" id="UPA00124"/>
<gene>
    <name evidence="4" type="primary">rfbD</name>
    <name evidence="4" type="ORF">DRP53_08230</name>
</gene>
<organism evidence="4 5">
    <name type="scientific">candidate division WOR-3 bacterium</name>
    <dbReference type="NCBI Taxonomy" id="2052148"/>
    <lineage>
        <taxon>Bacteria</taxon>
        <taxon>Bacteria division WOR-3</taxon>
    </lineage>
</organism>
<comment type="similarity">
    <text evidence="1 2">Belongs to the dTDP-4-dehydrorhamnose reductase family.</text>
</comment>
<feature type="domain" description="RmlD-like substrate binding" evidence="3">
    <location>
        <begin position="9"/>
        <end position="281"/>
    </location>
</feature>
<dbReference type="EMBL" id="QNBE01000085">
    <property type="protein sequence ID" value="RKX69426.1"/>
    <property type="molecule type" value="Genomic_DNA"/>
</dbReference>
<comment type="caution">
    <text evidence="4">The sequence shown here is derived from an EMBL/GenBank/DDBJ whole genome shotgun (WGS) entry which is preliminary data.</text>
</comment>
<dbReference type="CDD" id="cd05254">
    <property type="entry name" value="dTDP_HR_like_SDR_e"/>
    <property type="match status" value="1"/>
</dbReference>
<dbReference type="PANTHER" id="PTHR10491:SF4">
    <property type="entry name" value="METHIONINE ADENOSYLTRANSFERASE 2 SUBUNIT BETA"/>
    <property type="match status" value="1"/>
</dbReference>
<evidence type="ECO:0000313" key="4">
    <source>
        <dbReference type="EMBL" id="RKX69426.1"/>
    </source>
</evidence>
<evidence type="ECO:0000256" key="1">
    <source>
        <dbReference type="ARBA" id="ARBA00010944"/>
    </source>
</evidence>
<comment type="pathway">
    <text evidence="2">Carbohydrate biosynthesis; dTDP-L-rhamnose biosynthesis.</text>
</comment>
<dbReference type="Gene3D" id="3.40.50.720">
    <property type="entry name" value="NAD(P)-binding Rossmann-like Domain"/>
    <property type="match status" value="1"/>
</dbReference>
<dbReference type="InterPro" id="IPR005913">
    <property type="entry name" value="dTDP_dehydrorham_reduct"/>
</dbReference>
<dbReference type="AlphaFoldDB" id="A0A660SH12"/>
<protein>
    <recommendedName>
        <fullName evidence="2">dTDP-4-dehydrorhamnose reductase</fullName>
        <ecNumber evidence="2">1.1.1.133</ecNumber>
    </recommendedName>
</protein>
<dbReference type="EC" id="1.1.1.133" evidence="2"/>
<dbReference type="SUPFAM" id="SSF51735">
    <property type="entry name" value="NAD(P)-binding Rossmann-fold domains"/>
    <property type="match status" value="1"/>
</dbReference>
<name>A0A660SH12_UNCW3</name>
<dbReference type="Pfam" id="PF04321">
    <property type="entry name" value="RmlD_sub_bind"/>
    <property type="match status" value="1"/>
</dbReference>
<dbReference type="NCBIfam" id="TIGR01214">
    <property type="entry name" value="rmlD"/>
    <property type="match status" value="1"/>
</dbReference>
<comment type="function">
    <text evidence="2">Catalyzes the reduction of dTDP-6-deoxy-L-lyxo-4-hexulose to yield dTDP-L-rhamnose.</text>
</comment>
<dbReference type="GO" id="GO:0019305">
    <property type="term" value="P:dTDP-rhamnose biosynthetic process"/>
    <property type="evidence" value="ECO:0007669"/>
    <property type="project" value="UniProtKB-UniPathway"/>
</dbReference>
<dbReference type="GO" id="GO:0008831">
    <property type="term" value="F:dTDP-4-dehydrorhamnose reductase activity"/>
    <property type="evidence" value="ECO:0007669"/>
    <property type="project" value="UniProtKB-EC"/>
</dbReference>
<dbReference type="InterPro" id="IPR036291">
    <property type="entry name" value="NAD(P)-bd_dom_sf"/>
</dbReference>
<accession>A0A660SH12</accession>
<evidence type="ECO:0000256" key="2">
    <source>
        <dbReference type="RuleBase" id="RU364082"/>
    </source>
</evidence>
<evidence type="ECO:0000259" key="3">
    <source>
        <dbReference type="Pfam" id="PF04321"/>
    </source>
</evidence>
<evidence type="ECO:0000313" key="5">
    <source>
        <dbReference type="Proteomes" id="UP000268469"/>
    </source>
</evidence>
<dbReference type="Gene3D" id="3.90.25.10">
    <property type="entry name" value="UDP-galactose 4-epimerase, domain 1"/>
    <property type="match status" value="1"/>
</dbReference>
<keyword evidence="2 4" id="KW-0560">Oxidoreductase</keyword>
<proteinExistence type="inferred from homology"/>
<keyword evidence="2" id="KW-0521">NADP</keyword>
<sequence>MKENSRIDVLITGGTGRLGSIVTRLLRTKGWECLSLDRKEFDVTDYDGMARIIEIFHPPLIIHTGGYTDVDGAERDWRQAMAVNFVGTENLARICQNEGCELLYLSTDYVFDGEKESPYYEEDEPNPINLYGWSKLGGEYAILSRLKHYYIIRTSFLFGARGDFIDRILTGIKSGRLSFVPGNFAAPTYYPDLAKAIVELITTRRYGIYHLSNQGFCSRYRFATAVLNRLGIDVEIIPMPPPRDMAPRPHYSVLSSSRWQKSGLKPLRFWQDALHHYLTDFH</sequence>
<dbReference type="GO" id="GO:0005829">
    <property type="term" value="C:cytosol"/>
    <property type="evidence" value="ECO:0007669"/>
    <property type="project" value="TreeGrafter"/>
</dbReference>
<reference evidence="4 5" key="1">
    <citation type="submission" date="2018-06" db="EMBL/GenBank/DDBJ databases">
        <title>Extensive metabolic versatility and redundancy in microbially diverse, dynamic hydrothermal sediments.</title>
        <authorList>
            <person name="Dombrowski N."/>
            <person name="Teske A."/>
            <person name="Baker B.J."/>
        </authorList>
    </citation>
    <scope>NUCLEOTIDE SEQUENCE [LARGE SCALE GENOMIC DNA]</scope>
    <source>
        <strain evidence="4">B36_G15</strain>
    </source>
</reference>
<dbReference type="Proteomes" id="UP000268469">
    <property type="component" value="Unassembled WGS sequence"/>
</dbReference>
<dbReference type="InterPro" id="IPR029903">
    <property type="entry name" value="RmlD-like-bd"/>
</dbReference>